<keyword evidence="2" id="KW-1185">Reference proteome</keyword>
<name>A0AAV7TM41_PLEWA</name>
<protein>
    <submittedName>
        <fullName evidence="1">Uncharacterized protein</fullName>
    </submittedName>
</protein>
<evidence type="ECO:0000313" key="1">
    <source>
        <dbReference type="EMBL" id="KAJ1176777.1"/>
    </source>
</evidence>
<proteinExistence type="predicted"/>
<sequence length="75" mass="8741">MRLVGVPEKSEGNSMELFLEDRLFSEILRVKTLKMFKAEREQKVLDRPPTLGLPHRPIVALLLKYRDHILEEAKA</sequence>
<evidence type="ECO:0000313" key="2">
    <source>
        <dbReference type="Proteomes" id="UP001066276"/>
    </source>
</evidence>
<dbReference type="Gene3D" id="3.30.70.1820">
    <property type="entry name" value="L1 transposable element, RRM domain"/>
    <property type="match status" value="1"/>
</dbReference>
<organism evidence="1 2">
    <name type="scientific">Pleurodeles waltl</name>
    <name type="common">Iberian ribbed newt</name>
    <dbReference type="NCBI Taxonomy" id="8319"/>
    <lineage>
        <taxon>Eukaryota</taxon>
        <taxon>Metazoa</taxon>
        <taxon>Chordata</taxon>
        <taxon>Craniata</taxon>
        <taxon>Vertebrata</taxon>
        <taxon>Euteleostomi</taxon>
        <taxon>Amphibia</taxon>
        <taxon>Batrachia</taxon>
        <taxon>Caudata</taxon>
        <taxon>Salamandroidea</taxon>
        <taxon>Salamandridae</taxon>
        <taxon>Pleurodelinae</taxon>
        <taxon>Pleurodeles</taxon>
    </lineage>
</organism>
<dbReference type="Proteomes" id="UP001066276">
    <property type="component" value="Chromosome 3_2"/>
</dbReference>
<dbReference type="EMBL" id="JANPWB010000006">
    <property type="protein sequence ID" value="KAJ1176777.1"/>
    <property type="molecule type" value="Genomic_DNA"/>
</dbReference>
<comment type="caution">
    <text evidence="1">The sequence shown here is derived from an EMBL/GenBank/DDBJ whole genome shotgun (WGS) entry which is preliminary data.</text>
</comment>
<gene>
    <name evidence="1" type="ORF">NDU88_002044</name>
</gene>
<dbReference type="AlphaFoldDB" id="A0AAV7TM41"/>
<accession>A0AAV7TM41</accession>
<reference evidence="1" key="1">
    <citation type="journal article" date="2022" name="bioRxiv">
        <title>Sequencing and chromosome-scale assembly of the giantPleurodeles waltlgenome.</title>
        <authorList>
            <person name="Brown T."/>
            <person name="Elewa A."/>
            <person name="Iarovenko S."/>
            <person name="Subramanian E."/>
            <person name="Araus A.J."/>
            <person name="Petzold A."/>
            <person name="Susuki M."/>
            <person name="Suzuki K.-i.T."/>
            <person name="Hayashi T."/>
            <person name="Toyoda A."/>
            <person name="Oliveira C."/>
            <person name="Osipova E."/>
            <person name="Leigh N.D."/>
            <person name="Simon A."/>
            <person name="Yun M.H."/>
        </authorList>
    </citation>
    <scope>NUCLEOTIDE SEQUENCE</scope>
    <source>
        <strain evidence="1">20211129_DDA</strain>
        <tissue evidence="1">Liver</tissue>
    </source>
</reference>